<sequence>MKRILSFSLTAVMALTAYSQNLWSDTFETYSVGNLGTQGGWQRDGGTNAVAKVANIDVAHGKSFQFASTASNNADGAFIYHDTKWSSRTSENGIFVAEFDVYTGSTFSEIQFYDVDSDYFAVADLYMSSTNGVFLADQYDFDNEDSGIELPLTVTANTWYKVKFTYDVMGSGEMTVTINGTEYGPFEKEPGWFPTEVDFVASGASTSGFDNLKTSAVATLMAVSDVAGKSKLSVYPNPATDVINVKSESKIAQVSIYDISGKAVKTTTETTVNVENLAKGSYVVSIKYADGTTESKKVIKK</sequence>
<evidence type="ECO:0000256" key="1">
    <source>
        <dbReference type="ARBA" id="ARBA00022729"/>
    </source>
</evidence>
<feature type="chain" id="PRO_5013246273" evidence="2">
    <location>
        <begin position="25"/>
        <end position="301"/>
    </location>
</feature>
<evidence type="ECO:0000259" key="3">
    <source>
        <dbReference type="Pfam" id="PF18962"/>
    </source>
</evidence>
<dbReference type="OrthoDB" id="1288696at2"/>
<dbReference type="EMBL" id="FRAM01000001">
    <property type="protein sequence ID" value="SHK10066.1"/>
    <property type="molecule type" value="Genomic_DNA"/>
</dbReference>
<keyword evidence="5" id="KW-1185">Reference proteome</keyword>
<dbReference type="InterPro" id="IPR026444">
    <property type="entry name" value="Secre_tail"/>
</dbReference>
<reference evidence="5" key="1">
    <citation type="submission" date="2016-11" db="EMBL/GenBank/DDBJ databases">
        <authorList>
            <person name="Varghese N."/>
            <person name="Submissions S."/>
        </authorList>
    </citation>
    <scope>NUCLEOTIDE SEQUENCE [LARGE SCALE GENOMIC DNA]</scope>
    <source>
        <strain evidence="5">DSM 18016</strain>
    </source>
</reference>
<gene>
    <name evidence="4" type="ORF">SAMN05444371_1240</name>
</gene>
<dbReference type="Pfam" id="PF18962">
    <property type="entry name" value="Por_Secre_tail"/>
    <property type="match status" value="1"/>
</dbReference>
<feature type="signal peptide" evidence="2">
    <location>
        <begin position="1"/>
        <end position="24"/>
    </location>
</feature>
<evidence type="ECO:0000313" key="4">
    <source>
        <dbReference type="EMBL" id="SHK10066.1"/>
    </source>
</evidence>
<dbReference type="STRING" id="216903.SAMN05444371_1240"/>
<dbReference type="NCBIfam" id="TIGR04183">
    <property type="entry name" value="Por_Secre_tail"/>
    <property type="match status" value="1"/>
</dbReference>
<dbReference type="AlphaFoldDB" id="A0A1M6PQ52"/>
<accession>A0A1M6PQ52</accession>
<name>A0A1M6PQ52_9FLAO</name>
<evidence type="ECO:0000256" key="2">
    <source>
        <dbReference type="SAM" id="SignalP"/>
    </source>
</evidence>
<feature type="domain" description="Secretion system C-terminal sorting" evidence="3">
    <location>
        <begin position="234"/>
        <end position="299"/>
    </location>
</feature>
<keyword evidence="1 2" id="KW-0732">Signal</keyword>
<proteinExistence type="predicted"/>
<protein>
    <submittedName>
        <fullName evidence="4">Por secretion system C-terminal sorting domain-containing protein</fullName>
    </submittedName>
</protein>
<evidence type="ECO:0000313" key="5">
    <source>
        <dbReference type="Proteomes" id="UP000184498"/>
    </source>
</evidence>
<dbReference type="RefSeq" id="WP_072996892.1">
    <property type="nucleotide sequence ID" value="NZ_FRAM01000001.1"/>
</dbReference>
<organism evidence="4 5">
    <name type="scientific">Epilithonimonas mollis</name>
    <dbReference type="NCBI Taxonomy" id="216903"/>
    <lineage>
        <taxon>Bacteria</taxon>
        <taxon>Pseudomonadati</taxon>
        <taxon>Bacteroidota</taxon>
        <taxon>Flavobacteriia</taxon>
        <taxon>Flavobacteriales</taxon>
        <taxon>Weeksellaceae</taxon>
        <taxon>Chryseobacterium group</taxon>
        <taxon>Epilithonimonas</taxon>
    </lineage>
</organism>
<dbReference type="Proteomes" id="UP000184498">
    <property type="component" value="Unassembled WGS sequence"/>
</dbReference>